<dbReference type="Pfam" id="PF00004">
    <property type="entry name" value="AAA"/>
    <property type="match status" value="1"/>
</dbReference>
<feature type="compositionally biased region" description="Polar residues" evidence="1">
    <location>
        <begin position="505"/>
        <end position="518"/>
    </location>
</feature>
<reference evidence="3 4" key="1">
    <citation type="submission" date="2017-03" db="EMBL/GenBank/DDBJ databases">
        <title>Genomes of endolithic fungi from Antarctica.</title>
        <authorList>
            <person name="Coleine C."/>
            <person name="Masonjones S."/>
            <person name="Stajich J.E."/>
        </authorList>
    </citation>
    <scope>NUCLEOTIDE SEQUENCE [LARGE SCALE GENOMIC DNA]</scope>
    <source>
        <strain evidence="3 4">CCFEE 5184</strain>
    </source>
</reference>
<dbReference type="EMBL" id="NAJQ01000062">
    <property type="protein sequence ID" value="TKA80863.1"/>
    <property type="molecule type" value="Genomic_DNA"/>
</dbReference>
<dbReference type="GO" id="GO:0016887">
    <property type="term" value="F:ATP hydrolysis activity"/>
    <property type="evidence" value="ECO:0007669"/>
    <property type="project" value="InterPro"/>
</dbReference>
<gene>
    <name evidence="3" type="ORF">B0A55_02340</name>
</gene>
<organism evidence="3 4">
    <name type="scientific">Friedmanniomyces simplex</name>
    <dbReference type="NCBI Taxonomy" id="329884"/>
    <lineage>
        <taxon>Eukaryota</taxon>
        <taxon>Fungi</taxon>
        <taxon>Dikarya</taxon>
        <taxon>Ascomycota</taxon>
        <taxon>Pezizomycotina</taxon>
        <taxon>Dothideomycetes</taxon>
        <taxon>Dothideomycetidae</taxon>
        <taxon>Mycosphaerellales</taxon>
        <taxon>Teratosphaeriaceae</taxon>
        <taxon>Friedmanniomyces</taxon>
    </lineage>
</organism>
<protein>
    <recommendedName>
        <fullName evidence="2">AAA+ ATPase domain-containing protein</fullName>
    </recommendedName>
</protein>
<dbReference type="PANTHER" id="PTHR23389">
    <property type="entry name" value="CHROMOSOME TRANSMISSION FIDELITY FACTOR 18"/>
    <property type="match status" value="1"/>
</dbReference>
<evidence type="ECO:0000256" key="1">
    <source>
        <dbReference type="SAM" id="MobiDB-lite"/>
    </source>
</evidence>
<dbReference type="SUPFAM" id="SSF52540">
    <property type="entry name" value="P-loop containing nucleoside triphosphate hydrolases"/>
    <property type="match status" value="1"/>
</dbReference>
<dbReference type="SMART" id="SM00382">
    <property type="entry name" value="AAA"/>
    <property type="match status" value="1"/>
</dbReference>
<evidence type="ECO:0000313" key="4">
    <source>
        <dbReference type="Proteomes" id="UP000309340"/>
    </source>
</evidence>
<keyword evidence="4" id="KW-1185">Reference proteome</keyword>
<dbReference type="GO" id="GO:0003677">
    <property type="term" value="F:DNA binding"/>
    <property type="evidence" value="ECO:0007669"/>
    <property type="project" value="TreeGrafter"/>
</dbReference>
<feature type="region of interest" description="Disordered" evidence="1">
    <location>
        <begin position="501"/>
        <end position="520"/>
    </location>
</feature>
<dbReference type="InterPro" id="IPR003593">
    <property type="entry name" value="AAA+_ATPase"/>
</dbReference>
<feature type="region of interest" description="Disordered" evidence="1">
    <location>
        <begin position="621"/>
        <end position="653"/>
    </location>
</feature>
<dbReference type="OrthoDB" id="2195431at2759"/>
<comment type="caution">
    <text evidence="3">The sequence shown here is derived from an EMBL/GenBank/DDBJ whole genome shotgun (WGS) entry which is preliminary data.</text>
</comment>
<dbReference type="InterPro" id="IPR003959">
    <property type="entry name" value="ATPase_AAA_core"/>
</dbReference>
<feature type="domain" description="AAA+ ATPase" evidence="2">
    <location>
        <begin position="216"/>
        <end position="382"/>
    </location>
</feature>
<proteinExistence type="predicted"/>
<dbReference type="STRING" id="329884.A0A4U0XYW2"/>
<dbReference type="Gene3D" id="3.40.50.300">
    <property type="entry name" value="P-loop containing nucleotide triphosphate hydrolases"/>
    <property type="match status" value="1"/>
</dbReference>
<name>A0A4U0XYW2_9PEZI</name>
<dbReference type="InterPro" id="IPR027417">
    <property type="entry name" value="P-loop_NTPase"/>
</dbReference>
<dbReference type="AlphaFoldDB" id="A0A4U0XYW2"/>
<evidence type="ECO:0000313" key="3">
    <source>
        <dbReference type="EMBL" id="TKA80863.1"/>
    </source>
</evidence>
<dbReference type="Proteomes" id="UP000309340">
    <property type="component" value="Unassembled WGS sequence"/>
</dbReference>
<accession>A0A4U0XYW2</accession>
<feature type="region of interest" description="Disordered" evidence="1">
    <location>
        <begin position="42"/>
        <end position="94"/>
    </location>
</feature>
<dbReference type="GO" id="GO:0005524">
    <property type="term" value="F:ATP binding"/>
    <property type="evidence" value="ECO:0007669"/>
    <property type="project" value="InterPro"/>
</dbReference>
<dbReference type="PANTHER" id="PTHR23389:SF3">
    <property type="entry name" value="CHROMOSOME TRANSMISSION FIDELITY PROTEIN 18 HOMOLOG"/>
    <property type="match status" value="1"/>
</dbReference>
<evidence type="ECO:0000259" key="2">
    <source>
        <dbReference type="SMART" id="SM00382"/>
    </source>
</evidence>
<feature type="compositionally biased region" description="Low complexity" evidence="1">
    <location>
        <begin position="73"/>
        <end position="83"/>
    </location>
</feature>
<feature type="compositionally biased region" description="Basic and acidic residues" evidence="1">
    <location>
        <begin position="42"/>
        <end position="53"/>
    </location>
</feature>
<dbReference type="GO" id="GO:0005634">
    <property type="term" value="C:nucleus"/>
    <property type="evidence" value="ECO:0007669"/>
    <property type="project" value="TreeGrafter"/>
</dbReference>
<sequence>MATSSPDVPPSDELDALHDTAASTDITAFSDDIAALHATQHDVRRAKKGDVVQHRSWPTADIFRSEPREPTTSSPLAMPYMASSPPPTPSPQKKRKFAEVDLGESFLSRPAKAQRSYYGINIHRLLEEAQAEDSIPKEAYNIPTPPAKQSTSKEGTLLWTEKYRARKFTDLIGDERTHRSVMHWLKRWDQIVFPGSYRPQKQKMKASGEPFEEKPHRKLLLLTGPPGLGKTTLAHVCAKQAGYEVQEINASDERSSSVVKGRIRDMVGTENVKGVDTKTVNGKVRKAGKPVCVIVDEVDGVVGGSGSGGGEGGFIKALIDLIMLDQKNSALGNLQQAPARKKKGDRFRLQRPLILICNDVYHPALRLLRQSSHAEVIHVRKPQIQTITTRMHAIFDKEGVPCEGDGVRRLCEAAWGVSNRKEDRGGNGAGEGDMRGIMVVGEWVAAKLRSERHTTGNAKLTRRWVEDNILRDLSHGGGAVRGMGRGGPKDIVDRVFQEGAGFPKTPSTVSPPSETGNTGIKGVAEGLKRTATARLRELVDTHADTDRLMTDLFTAYPAHPFQDDTLLSKPDAAYEWLHFHDRLSTLVHTSSEWELAPYLSTPVLAFHHLFASPTRAQYANNPNNAAYGKNGEDAAAESDGQPHPFAGPQASWAAHEATRHNEALLQSLQTALSLDLTRLFSSTADIATDLLPYLLRMLTPNVTPVIVGGGSNSNEKSTASVRKSSEQTLVARAVTAMMATGIRFERTRVTPEDPTDGNGGRAGWQQTAAQWIYRMEPSIDTLGEFETGGKSGLFGELVGLGLGGNGKGKQRFAVRQVLEQEWRREEGRRAEAARMARFTGGVPLGPNAAAAADLGLRTGERGGNGLHPEETVGKHRADSTKRDFFGRPLAVPVFGVEETCAARLRRVKQERKDEGRVWVSFHEGYSNAVRKGIGMGELIGGGL</sequence>